<organism evidence="3 8">
    <name type="scientific">Cyanophage S-RIM44</name>
    <dbReference type="NCBI Taxonomy" id="1278485"/>
    <lineage>
        <taxon>Viruses</taxon>
        <taxon>Duplodnaviria</taxon>
        <taxon>Heunggongvirae</taxon>
        <taxon>Uroviricota</taxon>
        <taxon>Caudoviricetes</taxon>
        <taxon>Pantevenvirales</taxon>
        <taxon>Kyanoviridae</taxon>
        <taxon>Vellamovirus</taxon>
        <taxon>Vellamovirus rhodeisland44</taxon>
    </lineage>
</organism>
<evidence type="ECO:0000313" key="7">
    <source>
        <dbReference type="Proteomes" id="UP000223571"/>
    </source>
</evidence>
<dbReference type="EMBL" id="KX349296">
    <property type="protein sequence ID" value="AOO12746.1"/>
    <property type="molecule type" value="Genomic_DNA"/>
</dbReference>
<dbReference type="Proteomes" id="UP000226130">
    <property type="component" value="Segment"/>
</dbReference>
<evidence type="ECO:0000259" key="1">
    <source>
        <dbReference type="Pfam" id="PF21722"/>
    </source>
</evidence>
<evidence type="ECO:0000313" key="8">
    <source>
        <dbReference type="Proteomes" id="UP000226130"/>
    </source>
</evidence>
<name>A0A1D7SEG7_9CAUD</name>
<dbReference type="InterPro" id="IPR049304">
    <property type="entry name" value="Gly_rich_dom"/>
</dbReference>
<evidence type="ECO:0000313" key="5">
    <source>
        <dbReference type="EMBL" id="AOO12746.1"/>
    </source>
</evidence>
<accession>A0A1D7SEG7</accession>
<dbReference type="Proteomes" id="UP000223571">
    <property type="component" value="Segment"/>
</dbReference>
<proteinExistence type="predicted"/>
<dbReference type="Pfam" id="PF21722">
    <property type="entry name" value="Gly_rich_2"/>
    <property type="match status" value="1"/>
</dbReference>
<dbReference type="EMBL" id="KX349291">
    <property type="protein sequence ID" value="AOO11580.1"/>
    <property type="molecule type" value="Genomic_DNA"/>
</dbReference>
<gene>
    <name evidence="2" type="ORF">ES420910_099</name>
    <name evidence="3" type="ORF">Np200711_099</name>
    <name evidence="4" type="ORF">Np420711_099</name>
    <name evidence="5" type="ORF">Sn130910_099</name>
</gene>
<evidence type="ECO:0000313" key="4">
    <source>
        <dbReference type="EMBL" id="AOO12281.1"/>
    </source>
</evidence>
<evidence type="ECO:0000313" key="6">
    <source>
        <dbReference type="Proteomes" id="UP000221709"/>
    </source>
</evidence>
<feature type="domain" description="Glycine-rich" evidence="1">
    <location>
        <begin position="74"/>
        <end position="251"/>
    </location>
</feature>
<keyword evidence="6" id="KW-1185">Reference proteome</keyword>
<evidence type="ECO:0000313" key="3">
    <source>
        <dbReference type="EMBL" id="AOO12045.1"/>
    </source>
</evidence>
<dbReference type="EMBL" id="KX349294">
    <property type="protein sequence ID" value="AOO12281.1"/>
    <property type="molecule type" value="Genomic_DNA"/>
</dbReference>
<dbReference type="Proteomes" id="UP000225178">
    <property type="component" value="Segment"/>
</dbReference>
<dbReference type="EMBL" id="KX349293">
    <property type="protein sequence ID" value="AOO12045.1"/>
    <property type="molecule type" value="Genomic_DNA"/>
</dbReference>
<dbReference type="Proteomes" id="UP000221709">
    <property type="component" value="Segment"/>
</dbReference>
<sequence>MSTLSVNNIEAAQGGVVNIPSGYSISVDGILINGNTLPPTPSGSNQGQALYVNSSGNLDFSTSGPRSIQTFTSSGTWTKPSGISKVLVQIVGGGGAASSYGESGAAGGFSEKLIDVTGTNSVTVTVGAGSSAYTSYSGRAGGGGTSSFGSFMSATGGGGGNSAHQHCGGLPGLGSGGDLNIYGGGGAGHSYYGRFGGGDSFFGGGGAAGHPQGGYYAYNNRELVAAGGGGSGGYHYYSHGATGKDGVVIVYEYS</sequence>
<evidence type="ECO:0000313" key="2">
    <source>
        <dbReference type="EMBL" id="AOO11580.1"/>
    </source>
</evidence>
<reference evidence="6 7" key="1">
    <citation type="journal article" date="2016" name="Environ. Microbiol.">
        <title>Genomic diversification of marine cyanophages into stable ecotypes.</title>
        <authorList>
            <person name="Marston M.F."/>
            <person name="Martiny J.B."/>
        </authorList>
    </citation>
    <scope>NUCLEOTIDE SEQUENCE [LARGE SCALE GENOMIC DNA]</scope>
    <source>
        <strain evidence="2">ES_42_0910</strain>
        <strain evidence="3">Np_20_0711</strain>
        <strain evidence="4">Np_42_0711</strain>
        <strain evidence="5">Sn_13_0910</strain>
    </source>
</reference>
<protein>
    <recommendedName>
        <fullName evidence="1">Glycine-rich domain-containing protein</fullName>
    </recommendedName>
</protein>